<reference evidence="2 3" key="1">
    <citation type="submission" date="2019-03" db="EMBL/GenBank/DDBJ databases">
        <title>Genomic Encyclopedia of Type Strains, Phase IV (KMG-IV): sequencing the most valuable type-strain genomes for metagenomic binning, comparative biology and taxonomic classification.</title>
        <authorList>
            <person name="Goeker M."/>
        </authorList>
    </citation>
    <scope>NUCLEOTIDE SEQUENCE [LARGE SCALE GENOMIC DNA]</scope>
    <source>
        <strain evidence="2 3">DSM 21667</strain>
    </source>
</reference>
<dbReference type="RefSeq" id="WP_133819915.1">
    <property type="nucleotide sequence ID" value="NZ_SNZH01000011.1"/>
</dbReference>
<accession>A0A4R6YSH1</accession>
<dbReference type="InterPro" id="IPR027417">
    <property type="entry name" value="P-loop_NTPase"/>
</dbReference>
<name>A0A4R6YSH1_9GAMM</name>
<dbReference type="EMBL" id="SNZH01000011">
    <property type="protein sequence ID" value="TDR41160.1"/>
    <property type="molecule type" value="Genomic_DNA"/>
</dbReference>
<organism evidence="2 3">
    <name type="scientific">Tahibacter aquaticus</name>
    <dbReference type="NCBI Taxonomy" id="520092"/>
    <lineage>
        <taxon>Bacteria</taxon>
        <taxon>Pseudomonadati</taxon>
        <taxon>Pseudomonadota</taxon>
        <taxon>Gammaproteobacteria</taxon>
        <taxon>Lysobacterales</taxon>
        <taxon>Rhodanobacteraceae</taxon>
        <taxon>Tahibacter</taxon>
    </lineage>
</organism>
<protein>
    <submittedName>
        <fullName evidence="2">Uncharacterized protein</fullName>
    </submittedName>
</protein>
<evidence type="ECO:0000313" key="2">
    <source>
        <dbReference type="EMBL" id="TDR41160.1"/>
    </source>
</evidence>
<feature type="region of interest" description="Disordered" evidence="1">
    <location>
        <begin position="860"/>
        <end position="910"/>
    </location>
</feature>
<feature type="compositionally biased region" description="Basic and acidic residues" evidence="1">
    <location>
        <begin position="40"/>
        <end position="52"/>
    </location>
</feature>
<feature type="region of interest" description="Disordered" evidence="1">
    <location>
        <begin position="24"/>
        <end position="52"/>
    </location>
</feature>
<evidence type="ECO:0000256" key="1">
    <source>
        <dbReference type="SAM" id="MobiDB-lite"/>
    </source>
</evidence>
<dbReference type="Proteomes" id="UP000295293">
    <property type="component" value="Unassembled WGS sequence"/>
</dbReference>
<feature type="compositionally biased region" description="Basic and acidic residues" evidence="1">
    <location>
        <begin position="890"/>
        <end position="899"/>
    </location>
</feature>
<comment type="caution">
    <text evidence="2">The sequence shown here is derived from an EMBL/GenBank/DDBJ whole genome shotgun (WGS) entry which is preliminary data.</text>
</comment>
<gene>
    <name evidence="2" type="ORF">DFR29_11172</name>
</gene>
<feature type="compositionally biased region" description="Basic residues" evidence="1">
    <location>
        <begin position="880"/>
        <end position="889"/>
    </location>
</feature>
<dbReference type="AlphaFoldDB" id="A0A4R6YSH1"/>
<dbReference type="OrthoDB" id="8434746at2"/>
<evidence type="ECO:0000313" key="3">
    <source>
        <dbReference type="Proteomes" id="UP000295293"/>
    </source>
</evidence>
<feature type="compositionally biased region" description="Basic residues" evidence="1">
    <location>
        <begin position="900"/>
        <end position="910"/>
    </location>
</feature>
<sequence length="910" mass="102573">MSNQVPTPSIGHAPNLESVVIKLDRPEWQAQSGSTGAGRDPSETREPIHRRQYDSFRRSVRDHLDRLDDLRVPEYVVEPDSYPSASGWTFFLDGTRGAGKSTFLRHLKEVFEKKKEAKFRMRFLPLIDPSRIEHSEIPLLVILRQIAKCVDKQLEVQGSLDCEKSRQGWREAFKNVAGGLALFQQGHHALNDLDPELFLDWGLERAGDSLDLRKKLHKLFDLACEILKVDALMLAFDDADTHAGHAVGLLECIRKYLDMPRMMVVVAGDMELYALLVRRHFAKTIGGRVIFGNANTENIAHKGRSDQYLRMIDQLEEQYLLKLFPTHRRASLAPLWNTMDESTNTYRYEFSWDNAKCDVREQIDQLIRSALRIRTKSDVALFRVYLLKQPLRSVIDLMAHCAPHLEWPNCDSGRTDPGELFNAFCAAMRGLTLTSLYKLRIDTDALSERSSPELCRAVFDLTRGGDDVDTAPYLSPTSDDEDIRNCSAALAAEVARFCYGQPGAMLRYLCRGPLNVLLYVLTRDGGGYNEQSDLGRQRFRQYLGIGRDEYALDWGRRATGQIASHYSTPRSKDVQLGTYFLSSKDSAAESAAIQLSLIKISERKGIRTYASLFTLLGLVERLLSEQYNAKNDKAGKGLSIEDIRHLLRKTYPTLTIPAPSWGATAEAEIRRRASSRLDTEEEADDELIEKLLIPVEEWLSDVELLKRFLAPSSIFVGKVANRLLHNLENVAEAFGPKLEKPNVAADLVEMFAVCLLNAFFVEEAEHHFVIGAQTNETEPVNRGNPRTSPKPFLKKLKATKLLPERWPLMAIVATCPLVLGLLYERAEYREMFEQLLPKGSCRNKASYDGIVTANQTRRAPVLDATNAHPSYLNEEGGSSAKKKPAIKARPKPETKEPAKKKAVTSGKKGR</sequence>
<dbReference type="SUPFAM" id="SSF52540">
    <property type="entry name" value="P-loop containing nucleoside triphosphate hydrolases"/>
    <property type="match status" value="1"/>
</dbReference>
<proteinExistence type="predicted"/>
<keyword evidence="3" id="KW-1185">Reference proteome</keyword>